<reference evidence="3" key="1">
    <citation type="submission" date="2022-11" db="UniProtKB">
        <authorList>
            <consortium name="WormBaseParasite"/>
        </authorList>
    </citation>
    <scope>IDENTIFICATION</scope>
</reference>
<evidence type="ECO:0000313" key="3">
    <source>
        <dbReference type="WBParaSite" id="nRc.2.0.1.t28743-RA"/>
    </source>
</evidence>
<keyword evidence="1" id="KW-0732">Signal</keyword>
<accession>A0A915JRJ9</accession>
<organism evidence="2 3">
    <name type="scientific">Romanomermis culicivorax</name>
    <name type="common">Nematode worm</name>
    <dbReference type="NCBI Taxonomy" id="13658"/>
    <lineage>
        <taxon>Eukaryota</taxon>
        <taxon>Metazoa</taxon>
        <taxon>Ecdysozoa</taxon>
        <taxon>Nematoda</taxon>
        <taxon>Enoplea</taxon>
        <taxon>Dorylaimia</taxon>
        <taxon>Mermithida</taxon>
        <taxon>Mermithoidea</taxon>
        <taxon>Mermithidae</taxon>
        <taxon>Romanomermis</taxon>
    </lineage>
</organism>
<feature type="chain" id="PRO_5036781680" evidence="1">
    <location>
        <begin position="20"/>
        <end position="122"/>
    </location>
</feature>
<evidence type="ECO:0000313" key="2">
    <source>
        <dbReference type="Proteomes" id="UP000887565"/>
    </source>
</evidence>
<name>A0A915JRJ9_ROMCU</name>
<feature type="signal peptide" evidence="1">
    <location>
        <begin position="1"/>
        <end position="19"/>
    </location>
</feature>
<protein>
    <submittedName>
        <fullName evidence="3">Uncharacterized protein</fullName>
    </submittedName>
</protein>
<keyword evidence="2" id="KW-1185">Reference proteome</keyword>
<evidence type="ECO:0000256" key="1">
    <source>
        <dbReference type="SAM" id="SignalP"/>
    </source>
</evidence>
<dbReference type="WBParaSite" id="nRc.2.0.1.t28743-RA">
    <property type="protein sequence ID" value="nRc.2.0.1.t28743-RA"/>
    <property type="gene ID" value="nRc.2.0.1.g28743"/>
</dbReference>
<sequence>MIVCLVVPHIGWLFPEWLAGCFTGHLVRRSTPGLIDCRIIFIDWLVASRINWFVGRFADMSIDRFPDLLLGCFQVVAVGVSLYFSVLWTENNIVALIWETMFEDFVDEQYLGIALRNNMAII</sequence>
<proteinExistence type="predicted"/>
<dbReference type="AlphaFoldDB" id="A0A915JRJ9"/>
<dbReference type="Proteomes" id="UP000887565">
    <property type="component" value="Unplaced"/>
</dbReference>